<dbReference type="RefSeq" id="WP_073377214.1">
    <property type="nucleotide sequence ID" value="NZ_FQXS01000018.1"/>
</dbReference>
<keyword evidence="2" id="KW-1185">Reference proteome</keyword>
<dbReference type="STRING" id="1121409.SAMN02745124_02893"/>
<protein>
    <recommendedName>
        <fullName evidence="3">His Kinase A (Phospho-acceptor) domain-containing protein</fullName>
    </recommendedName>
</protein>
<proteinExistence type="predicted"/>
<dbReference type="AlphaFoldDB" id="A0A1M5X9I0"/>
<evidence type="ECO:0008006" key="3">
    <source>
        <dbReference type="Google" id="ProtNLM"/>
    </source>
</evidence>
<accession>A0A1M5X9I0</accession>
<dbReference type="Proteomes" id="UP000184139">
    <property type="component" value="Unassembled WGS sequence"/>
</dbReference>
<dbReference type="Gene3D" id="1.10.287.130">
    <property type="match status" value="1"/>
</dbReference>
<name>A0A1M5X9I0_9BACT</name>
<organism evidence="1 2">
    <name type="scientific">Desulfofustis glycolicus DSM 9705</name>
    <dbReference type="NCBI Taxonomy" id="1121409"/>
    <lineage>
        <taxon>Bacteria</taxon>
        <taxon>Pseudomonadati</taxon>
        <taxon>Thermodesulfobacteriota</taxon>
        <taxon>Desulfobulbia</taxon>
        <taxon>Desulfobulbales</taxon>
        <taxon>Desulfocapsaceae</taxon>
        <taxon>Desulfofustis</taxon>
    </lineage>
</organism>
<dbReference type="EMBL" id="FQXS01000018">
    <property type="protein sequence ID" value="SHH96451.1"/>
    <property type="molecule type" value="Genomic_DNA"/>
</dbReference>
<sequence length="221" mass="24099">MEQQDATISQICIDTFARIGASISHEIKNTLSIINENAGLLEDLAAMAGDDGGVSGERIKGATASIARQVERSNGIMKNLNRFAHSGDVPIAWVNLKEVLDLVIDLSSRQAAMKRVVVTHTCPPAVECRTKPMAFEVLLYELFCRVYNSAEEEADLLIEGGEQASSIVVEIRPSDRHASWSLPAPDARLLPLINHLGGTFHHEQEVFSLTLPRDIMADPAS</sequence>
<evidence type="ECO:0000313" key="1">
    <source>
        <dbReference type="EMBL" id="SHH96451.1"/>
    </source>
</evidence>
<gene>
    <name evidence="1" type="ORF">SAMN02745124_02893</name>
</gene>
<dbReference type="OrthoDB" id="5417790at2"/>
<reference evidence="1 2" key="1">
    <citation type="submission" date="2016-11" db="EMBL/GenBank/DDBJ databases">
        <authorList>
            <person name="Jaros S."/>
            <person name="Januszkiewicz K."/>
            <person name="Wedrychowicz H."/>
        </authorList>
    </citation>
    <scope>NUCLEOTIDE SEQUENCE [LARGE SCALE GENOMIC DNA]</scope>
    <source>
        <strain evidence="1 2">DSM 9705</strain>
    </source>
</reference>
<evidence type="ECO:0000313" key="2">
    <source>
        <dbReference type="Proteomes" id="UP000184139"/>
    </source>
</evidence>